<reference evidence="2" key="2">
    <citation type="submission" date="2023-05" db="EMBL/GenBank/DDBJ databases">
        <authorList>
            <consortium name="Lawrence Berkeley National Laboratory"/>
            <person name="Steindorff A."/>
            <person name="Hensen N."/>
            <person name="Bonometti L."/>
            <person name="Westerberg I."/>
            <person name="Brannstrom I.O."/>
            <person name="Guillou S."/>
            <person name="Cros-Aarteil S."/>
            <person name="Calhoun S."/>
            <person name="Haridas S."/>
            <person name="Kuo A."/>
            <person name="Mondo S."/>
            <person name="Pangilinan J."/>
            <person name="Riley R."/>
            <person name="Labutti K."/>
            <person name="Andreopoulos B."/>
            <person name="Lipzen A."/>
            <person name="Chen C."/>
            <person name="Yanf M."/>
            <person name="Daum C."/>
            <person name="Ng V."/>
            <person name="Clum A."/>
            <person name="Ohm R."/>
            <person name="Martin F."/>
            <person name="Silar P."/>
            <person name="Natvig D."/>
            <person name="Lalanne C."/>
            <person name="Gautier V."/>
            <person name="Ament-Velasquez S.L."/>
            <person name="Kruys A."/>
            <person name="Hutchinson M.I."/>
            <person name="Powell A.J."/>
            <person name="Barry K."/>
            <person name="Miller A.N."/>
            <person name="Grigoriev I.V."/>
            <person name="Debuchy R."/>
            <person name="Gladieux P."/>
            <person name="Thoren M.H."/>
            <person name="Johannesson H."/>
        </authorList>
    </citation>
    <scope>NUCLEOTIDE SEQUENCE</scope>
    <source>
        <strain evidence="2">CBS 538.74</strain>
    </source>
</reference>
<evidence type="ECO:0000256" key="1">
    <source>
        <dbReference type="SAM" id="MobiDB-lite"/>
    </source>
</evidence>
<reference evidence="2" key="1">
    <citation type="journal article" date="2023" name="Mol. Phylogenet. Evol.">
        <title>Genome-scale phylogeny and comparative genomics of the fungal order Sordariales.</title>
        <authorList>
            <person name="Hensen N."/>
            <person name="Bonometti L."/>
            <person name="Westerberg I."/>
            <person name="Brannstrom I.O."/>
            <person name="Guillou S."/>
            <person name="Cros-Aarteil S."/>
            <person name="Calhoun S."/>
            <person name="Haridas S."/>
            <person name="Kuo A."/>
            <person name="Mondo S."/>
            <person name="Pangilinan J."/>
            <person name="Riley R."/>
            <person name="LaButti K."/>
            <person name="Andreopoulos B."/>
            <person name="Lipzen A."/>
            <person name="Chen C."/>
            <person name="Yan M."/>
            <person name="Daum C."/>
            <person name="Ng V."/>
            <person name="Clum A."/>
            <person name="Steindorff A."/>
            <person name="Ohm R.A."/>
            <person name="Martin F."/>
            <person name="Silar P."/>
            <person name="Natvig D.O."/>
            <person name="Lalanne C."/>
            <person name="Gautier V."/>
            <person name="Ament-Velasquez S.L."/>
            <person name="Kruys A."/>
            <person name="Hutchinson M.I."/>
            <person name="Powell A.J."/>
            <person name="Barry K."/>
            <person name="Miller A.N."/>
            <person name="Grigoriev I.V."/>
            <person name="Debuchy R."/>
            <person name="Gladieux P."/>
            <person name="Hiltunen Thoren M."/>
            <person name="Johannesson H."/>
        </authorList>
    </citation>
    <scope>NUCLEOTIDE SEQUENCE</scope>
    <source>
        <strain evidence="2">CBS 538.74</strain>
    </source>
</reference>
<sequence>MDARLRGTALKVIHDLKRIPDYAGLELAIIGGLARMHYAPKARVTPDVDFIVVTDELITASNIKRALLDLPGSDFRQPADVFQREYVTSGGDIEYHQVDFVASALCPYRPPAVRMVQDIPRDVIPYISITDLIVFKISSCGMRADKEKGSTDADDAEDLLGVTGPLTLTPEQQTAVEKGIEGVIGRHSRRTRSWWRTQLGLPENDDGEGGEEGEEEGEE</sequence>
<evidence type="ECO:0000313" key="3">
    <source>
        <dbReference type="Proteomes" id="UP001302745"/>
    </source>
</evidence>
<feature type="region of interest" description="Disordered" evidence="1">
    <location>
        <begin position="195"/>
        <end position="219"/>
    </location>
</feature>
<protein>
    <submittedName>
        <fullName evidence="2">Uncharacterized protein</fullName>
    </submittedName>
</protein>
<dbReference type="Proteomes" id="UP001302745">
    <property type="component" value="Unassembled WGS sequence"/>
</dbReference>
<comment type="caution">
    <text evidence="2">The sequence shown here is derived from an EMBL/GenBank/DDBJ whole genome shotgun (WGS) entry which is preliminary data.</text>
</comment>
<dbReference type="EMBL" id="MU856937">
    <property type="protein sequence ID" value="KAK4153532.1"/>
    <property type="molecule type" value="Genomic_DNA"/>
</dbReference>
<dbReference type="AlphaFoldDB" id="A0AAN6ZWJ5"/>
<evidence type="ECO:0000313" key="2">
    <source>
        <dbReference type="EMBL" id="KAK4153532.1"/>
    </source>
</evidence>
<gene>
    <name evidence="2" type="ORF">C8A00DRAFT_33693</name>
</gene>
<organism evidence="2 3">
    <name type="scientific">Chaetomidium leptoderma</name>
    <dbReference type="NCBI Taxonomy" id="669021"/>
    <lineage>
        <taxon>Eukaryota</taxon>
        <taxon>Fungi</taxon>
        <taxon>Dikarya</taxon>
        <taxon>Ascomycota</taxon>
        <taxon>Pezizomycotina</taxon>
        <taxon>Sordariomycetes</taxon>
        <taxon>Sordariomycetidae</taxon>
        <taxon>Sordariales</taxon>
        <taxon>Chaetomiaceae</taxon>
        <taxon>Chaetomidium</taxon>
    </lineage>
</organism>
<feature type="compositionally biased region" description="Acidic residues" evidence="1">
    <location>
        <begin position="203"/>
        <end position="219"/>
    </location>
</feature>
<proteinExistence type="predicted"/>
<accession>A0AAN6ZWJ5</accession>
<keyword evidence="3" id="KW-1185">Reference proteome</keyword>
<name>A0AAN6ZWJ5_9PEZI</name>